<dbReference type="GO" id="GO:0015288">
    <property type="term" value="F:porin activity"/>
    <property type="evidence" value="ECO:0007669"/>
    <property type="project" value="UniProtKB-KW"/>
</dbReference>
<feature type="chain" id="PRO_5030597595" evidence="11">
    <location>
        <begin position="21"/>
        <end position="366"/>
    </location>
</feature>
<dbReference type="InterPro" id="IPR050298">
    <property type="entry name" value="Gram-neg_bact_OMP"/>
</dbReference>
<comment type="caution">
    <text evidence="13">The sequence shown here is derived from an EMBL/GenBank/DDBJ whole genome shotgun (WGS) entry which is preliminary data.</text>
</comment>
<feature type="signal peptide" evidence="11">
    <location>
        <begin position="1"/>
        <end position="20"/>
    </location>
</feature>
<accession>A0A7W8MA87</accession>
<organism evidence="13 14">
    <name type="scientific">Quisquiliibacterium transsilvanicum</name>
    <dbReference type="NCBI Taxonomy" id="1549638"/>
    <lineage>
        <taxon>Bacteria</taxon>
        <taxon>Pseudomonadati</taxon>
        <taxon>Pseudomonadota</taxon>
        <taxon>Betaproteobacteria</taxon>
        <taxon>Burkholderiales</taxon>
        <taxon>Burkholderiaceae</taxon>
        <taxon>Quisquiliibacterium</taxon>
    </lineage>
</organism>
<evidence type="ECO:0000256" key="2">
    <source>
        <dbReference type="ARBA" id="ARBA00011233"/>
    </source>
</evidence>
<dbReference type="EMBL" id="JACHGB010000007">
    <property type="protein sequence ID" value="MBB5273417.1"/>
    <property type="molecule type" value="Genomic_DNA"/>
</dbReference>
<keyword evidence="4" id="KW-1134">Transmembrane beta strand</keyword>
<reference evidence="13 14" key="1">
    <citation type="submission" date="2020-08" db="EMBL/GenBank/DDBJ databases">
        <title>Genomic Encyclopedia of Type Strains, Phase IV (KMG-IV): sequencing the most valuable type-strain genomes for metagenomic binning, comparative biology and taxonomic classification.</title>
        <authorList>
            <person name="Goeker M."/>
        </authorList>
    </citation>
    <scope>NUCLEOTIDE SEQUENCE [LARGE SCALE GENOMIC DNA]</scope>
    <source>
        <strain evidence="13 14">DSM 29781</strain>
    </source>
</reference>
<evidence type="ECO:0000256" key="6">
    <source>
        <dbReference type="ARBA" id="ARBA00022729"/>
    </source>
</evidence>
<dbReference type="InterPro" id="IPR002299">
    <property type="entry name" value="Porin_Neis"/>
</dbReference>
<feature type="domain" description="Porin" evidence="12">
    <location>
        <begin position="7"/>
        <end position="332"/>
    </location>
</feature>
<keyword evidence="9" id="KW-0472">Membrane</keyword>
<dbReference type="CDD" id="cd00342">
    <property type="entry name" value="gram_neg_porins"/>
    <property type="match status" value="1"/>
</dbReference>
<dbReference type="Pfam" id="PF13609">
    <property type="entry name" value="Porin_4"/>
    <property type="match status" value="1"/>
</dbReference>
<evidence type="ECO:0000313" key="14">
    <source>
        <dbReference type="Proteomes" id="UP000532440"/>
    </source>
</evidence>
<evidence type="ECO:0000256" key="1">
    <source>
        <dbReference type="ARBA" id="ARBA00004571"/>
    </source>
</evidence>
<dbReference type="InterPro" id="IPR033900">
    <property type="entry name" value="Gram_neg_porin_domain"/>
</dbReference>
<evidence type="ECO:0000313" key="13">
    <source>
        <dbReference type="EMBL" id="MBB5273417.1"/>
    </source>
</evidence>
<keyword evidence="10" id="KW-0998">Cell outer membrane</keyword>
<keyword evidence="3" id="KW-0813">Transport</keyword>
<evidence type="ECO:0000256" key="10">
    <source>
        <dbReference type="ARBA" id="ARBA00023237"/>
    </source>
</evidence>
<evidence type="ECO:0000256" key="7">
    <source>
        <dbReference type="ARBA" id="ARBA00023065"/>
    </source>
</evidence>
<dbReference type="PANTHER" id="PTHR34501">
    <property type="entry name" value="PROTEIN YDDL-RELATED"/>
    <property type="match status" value="1"/>
</dbReference>
<keyword evidence="6 11" id="KW-0732">Signal</keyword>
<keyword evidence="14" id="KW-1185">Reference proteome</keyword>
<evidence type="ECO:0000256" key="4">
    <source>
        <dbReference type="ARBA" id="ARBA00022452"/>
    </source>
</evidence>
<keyword evidence="5" id="KW-0812">Transmembrane</keyword>
<dbReference type="PRINTS" id="PR00184">
    <property type="entry name" value="NEISSPPORIN"/>
</dbReference>
<evidence type="ECO:0000256" key="3">
    <source>
        <dbReference type="ARBA" id="ARBA00022448"/>
    </source>
</evidence>
<keyword evidence="8" id="KW-0626">Porin</keyword>
<gene>
    <name evidence="13" type="ORF">HNQ70_003447</name>
</gene>
<dbReference type="Gene3D" id="2.40.160.10">
    <property type="entry name" value="Porin"/>
    <property type="match status" value="1"/>
</dbReference>
<dbReference type="GO" id="GO:0046930">
    <property type="term" value="C:pore complex"/>
    <property type="evidence" value="ECO:0007669"/>
    <property type="project" value="UniProtKB-KW"/>
</dbReference>
<dbReference type="AlphaFoldDB" id="A0A7W8MA87"/>
<sequence>MKKALLAAAVAAAVPALVHAQTNVVMTGNFKTGVAQTKYSNGASNNGNHTAMIDGSSRFIIKGTEDLGGGLKAIFQMDNRFRPDNGGTQSLAGGNTFVGLTGGFGTVRLGKLDLYWNQGIDSFQSYATAHQASNAGLLSYVGSNSNPIARASRSSNVVRYDLPKMGGLKGGAAWSPGANGAEAGAMGDGNKGNAWELDLAWSGGPFTVGGAYWDEKFDGYKNAAAGDNTGQQAWRLYGTYNFGVVSLGLTYDESELSYDTTGDRKRGAWSIPVTAKVGPGTLVFAYTQAQDMKVGGSKRNDTGAKMFALGYDYPLSKRTSLGVSYAVINNDSNASYGVYSRSGADLNAPTAGQDTKQFYVGVRHAF</sequence>
<evidence type="ECO:0000259" key="12">
    <source>
        <dbReference type="Pfam" id="PF13609"/>
    </source>
</evidence>
<comment type="subcellular location">
    <subcellularLocation>
        <location evidence="1">Cell outer membrane</location>
        <topology evidence="1">Multi-pass membrane protein</topology>
    </subcellularLocation>
</comment>
<evidence type="ECO:0000256" key="8">
    <source>
        <dbReference type="ARBA" id="ARBA00023114"/>
    </source>
</evidence>
<protein>
    <submittedName>
        <fullName evidence="13">Putative porin</fullName>
    </submittedName>
</protein>
<evidence type="ECO:0000256" key="9">
    <source>
        <dbReference type="ARBA" id="ARBA00023136"/>
    </source>
</evidence>
<dbReference type="GO" id="GO:0006811">
    <property type="term" value="P:monoatomic ion transport"/>
    <property type="evidence" value="ECO:0007669"/>
    <property type="project" value="UniProtKB-KW"/>
</dbReference>
<dbReference type="Proteomes" id="UP000532440">
    <property type="component" value="Unassembled WGS sequence"/>
</dbReference>
<evidence type="ECO:0000256" key="11">
    <source>
        <dbReference type="SAM" id="SignalP"/>
    </source>
</evidence>
<dbReference type="PANTHER" id="PTHR34501:SF9">
    <property type="entry name" value="MAJOR OUTER MEMBRANE PROTEIN P.IA"/>
    <property type="match status" value="1"/>
</dbReference>
<keyword evidence="7" id="KW-0406">Ion transport</keyword>
<dbReference type="GO" id="GO:0009279">
    <property type="term" value="C:cell outer membrane"/>
    <property type="evidence" value="ECO:0007669"/>
    <property type="project" value="UniProtKB-SubCell"/>
</dbReference>
<evidence type="ECO:0000256" key="5">
    <source>
        <dbReference type="ARBA" id="ARBA00022692"/>
    </source>
</evidence>
<dbReference type="SUPFAM" id="SSF56935">
    <property type="entry name" value="Porins"/>
    <property type="match status" value="1"/>
</dbReference>
<dbReference type="InterPro" id="IPR023614">
    <property type="entry name" value="Porin_dom_sf"/>
</dbReference>
<name>A0A7W8MA87_9BURK</name>
<proteinExistence type="predicted"/>
<comment type="subunit">
    <text evidence="2">Homotrimer.</text>
</comment>
<dbReference type="RefSeq" id="WP_183970025.1">
    <property type="nucleotide sequence ID" value="NZ_BAABEW010000011.1"/>
</dbReference>